<feature type="chain" id="PRO_5011328798" description="Serine protease" evidence="6">
    <location>
        <begin position="33"/>
        <end position="334"/>
    </location>
</feature>
<feature type="compositionally biased region" description="Polar residues" evidence="7">
    <location>
        <begin position="309"/>
        <end position="319"/>
    </location>
</feature>
<dbReference type="PRINTS" id="PR00839">
    <property type="entry name" value="V8PROTEASE"/>
</dbReference>
<reference evidence="9" key="1">
    <citation type="submission" date="2016-10" db="EMBL/GenBank/DDBJ databases">
        <authorList>
            <person name="Varghese N."/>
            <person name="Submissions S."/>
        </authorList>
    </citation>
    <scope>NUCLEOTIDE SEQUENCE [LARGE SCALE GENOMIC DNA]</scope>
    <source>
        <strain evidence="9">LMG 26383,CCUG 61248,R- 45681</strain>
    </source>
</reference>
<evidence type="ECO:0000313" key="9">
    <source>
        <dbReference type="Proteomes" id="UP000199664"/>
    </source>
</evidence>
<keyword evidence="3 6" id="KW-0732">Signal</keyword>
<evidence type="ECO:0000313" key="8">
    <source>
        <dbReference type="EMBL" id="SEL70700.1"/>
    </source>
</evidence>
<sequence length="334" mass="34689">MPAWLQTNLTGTNIRAAFIGAVGLALAGPAAAQTMGFDPSDFGKVSMPRRQSTGDAATHIENNKGAFEPIAELDQRDPLARMAKPVGRIDILLKDNKTGKQSGAHCTGELLPGDYVLTNHHCLPQSGEMTPVRAIIVMDFLTQDGKGAKVFELDPKPVEFNANLDYAIAKAKGNPTATYGSVKLAATPTGGAPSLMVIHHPAGRPKVMSRFRCMATRQQGDAAEMRHRCDTLGGSSGSLLYNAGNAGIALHKQGGLAPNDPNSYNTATSMTALLQASPLLRKMAGAGGQAPAADGGGAVASGGGQDDQPSSTERSSVRGSDNLDTDGMNSLLKN</sequence>
<gene>
    <name evidence="8" type="ORF">SAMN04515666_10518</name>
</gene>
<dbReference type="PANTHER" id="PTHR36234">
    <property type="entry name" value="LYSYL ENDOPEPTIDASE"/>
    <property type="match status" value="1"/>
</dbReference>
<dbReference type="InterPro" id="IPR043504">
    <property type="entry name" value="Peptidase_S1_PA_chymotrypsin"/>
</dbReference>
<keyword evidence="4 6" id="KW-0378">Hydrolase</keyword>
<keyword evidence="2 6" id="KW-0645">Protease</keyword>
<feature type="region of interest" description="Disordered" evidence="7">
    <location>
        <begin position="285"/>
        <end position="334"/>
    </location>
</feature>
<keyword evidence="9" id="KW-1185">Reference proteome</keyword>
<evidence type="ECO:0000256" key="6">
    <source>
        <dbReference type="RuleBase" id="RU004296"/>
    </source>
</evidence>
<dbReference type="GO" id="GO:0008236">
    <property type="term" value="F:serine-type peptidase activity"/>
    <property type="evidence" value="ECO:0007669"/>
    <property type="project" value="UniProtKB-KW"/>
</dbReference>
<dbReference type="AlphaFoldDB" id="A0A1H7SDJ9"/>
<proteinExistence type="inferred from homology"/>
<feature type="compositionally biased region" description="Gly residues" evidence="7">
    <location>
        <begin position="294"/>
        <end position="305"/>
    </location>
</feature>
<dbReference type="GO" id="GO:0006508">
    <property type="term" value="P:proteolysis"/>
    <property type="evidence" value="ECO:0007669"/>
    <property type="project" value="UniProtKB-KW"/>
</dbReference>
<dbReference type="InterPro" id="IPR009003">
    <property type="entry name" value="Peptidase_S1_PA"/>
</dbReference>
<dbReference type="RefSeq" id="WP_091836143.1">
    <property type="nucleotide sequence ID" value="NZ_FOAN01000005.1"/>
</dbReference>
<evidence type="ECO:0000256" key="5">
    <source>
        <dbReference type="ARBA" id="ARBA00022825"/>
    </source>
</evidence>
<dbReference type="InterPro" id="IPR008256">
    <property type="entry name" value="Peptidase_S1B"/>
</dbReference>
<organism evidence="8 9">
    <name type="scientific">Bosea lupini</name>
    <dbReference type="NCBI Taxonomy" id="1036779"/>
    <lineage>
        <taxon>Bacteria</taxon>
        <taxon>Pseudomonadati</taxon>
        <taxon>Pseudomonadota</taxon>
        <taxon>Alphaproteobacteria</taxon>
        <taxon>Hyphomicrobiales</taxon>
        <taxon>Boseaceae</taxon>
        <taxon>Bosea</taxon>
    </lineage>
</organism>
<protein>
    <recommendedName>
        <fullName evidence="6">Serine protease</fullName>
        <ecNumber evidence="6">3.4.21.-</ecNumber>
    </recommendedName>
</protein>
<evidence type="ECO:0000256" key="3">
    <source>
        <dbReference type="ARBA" id="ARBA00022729"/>
    </source>
</evidence>
<feature type="signal peptide" evidence="6">
    <location>
        <begin position="1"/>
        <end position="32"/>
    </location>
</feature>
<name>A0A1H7SDJ9_9HYPH</name>
<dbReference type="OrthoDB" id="7787670at2"/>
<dbReference type="Pfam" id="PF13365">
    <property type="entry name" value="Trypsin_2"/>
    <property type="match status" value="1"/>
</dbReference>
<evidence type="ECO:0000256" key="4">
    <source>
        <dbReference type="ARBA" id="ARBA00022801"/>
    </source>
</evidence>
<dbReference type="Proteomes" id="UP000199664">
    <property type="component" value="Unassembled WGS sequence"/>
</dbReference>
<accession>A0A1H7SDJ9</accession>
<dbReference type="EMBL" id="FOAN01000005">
    <property type="protein sequence ID" value="SEL70700.1"/>
    <property type="molecule type" value="Genomic_DNA"/>
</dbReference>
<dbReference type="STRING" id="1036779.SAMN04515666_10518"/>
<dbReference type="PANTHER" id="PTHR36234:SF5">
    <property type="entry name" value="LYSYL ENDOPEPTIDASE"/>
    <property type="match status" value="1"/>
</dbReference>
<keyword evidence="5 6" id="KW-0720">Serine protease</keyword>
<evidence type="ECO:0000256" key="1">
    <source>
        <dbReference type="ARBA" id="ARBA00008764"/>
    </source>
</evidence>
<dbReference type="Gene3D" id="2.40.10.10">
    <property type="entry name" value="Trypsin-like serine proteases"/>
    <property type="match status" value="2"/>
</dbReference>
<evidence type="ECO:0000256" key="7">
    <source>
        <dbReference type="SAM" id="MobiDB-lite"/>
    </source>
</evidence>
<dbReference type="SUPFAM" id="SSF50494">
    <property type="entry name" value="Trypsin-like serine proteases"/>
    <property type="match status" value="1"/>
</dbReference>
<dbReference type="EC" id="3.4.21.-" evidence="6"/>
<evidence type="ECO:0000256" key="2">
    <source>
        <dbReference type="ARBA" id="ARBA00022670"/>
    </source>
</evidence>
<comment type="similarity">
    <text evidence="1 6">Belongs to the peptidase S1B family.</text>
</comment>